<dbReference type="Proteomes" id="UP000622448">
    <property type="component" value="Unassembled WGS sequence"/>
</dbReference>
<accession>A0ABR7BVX0</accession>
<organism evidence="2 3">
    <name type="scientific">Eggerthella hominis</name>
    <dbReference type="NCBI Taxonomy" id="2763043"/>
    <lineage>
        <taxon>Bacteria</taxon>
        <taxon>Bacillati</taxon>
        <taxon>Actinomycetota</taxon>
        <taxon>Coriobacteriia</taxon>
        <taxon>Eggerthellales</taxon>
        <taxon>Eggerthellaceae</taxon>
        <taxon>Eggerthella</taxon>
    </lineage>
</organism>
<reference evidence="2 3" key="1">
    <citation type="submission" date="2020-08" db="EMBL/GenBank/DDBJ databases">
        <title>Genome public.</title>
        <authorList>
            <person name="Liu C."/>
            <person name="Sun Q."/>
        </authorList>
    </citation>
    <scope>NUCLEOTIDE SEQUENCE [LARGE SCALE GENOMIC DNA]</scope>
    <source>
        <strain evidence="2 3">NSJ-70</strain>
    </source>
</reference>
<dbReference type="SUPFAM" id="SSF53448">
    <property type="entry name" value="Nucleotide-diphospho-sugar transferases"/>
    <property type="match status" value="1"/>
</dbReference>
<sequence length="270" mass="30958">MSAQKNPDDIPRTIHYCWFGGNLLGEQELRCMESWRKYLPGYEIVCWDESNFDIRCCDYVSEAYDAKKWAFVSDYARFKILYERGGIYFDTDVELVQPIDDILANGPFMGFETDSDGIEVGSVNAGLGLSVGPGLDLYQSILDSYENDHFVKDGESFDQTTVVIRVTRILEQNGLKPLLGIQDVAGVTIYPAEYFNPKDMYTGEIRITSNTRSIHHFSMSWFTEKDIFEHNIGRHLRKIGLPEKMVFKLCAVAEIVRFADLERVLKRVRG</sequence>
<dbReference type="InterPro" id="IPR029044">
    <property type="entry name" value="Nucleotide-diphossugar_trans"/>
</dbReference>
<proteinExistence type="predicted"/>
<dbReference type="Pfam" id="PF04488">
    <property type="entry name" value="Gly_transf_sug"/>
    <property type="match status" value="1"/>
</dbReference>
<keyword evidence="3" id="KW-1185">Reference proteome</keyword>
<gene>
    <name evidence="2" type="ORF">H8S61_16260</name>
</gene>
<evidence type="ECO:0000256" key="1">
    <source>
        <dbReference type="ARBA" id="ARBA00022679"/>
    </source>
</evidence>
<dbReference type="GO" id="GO:0016740">
    <property type="term" value="F:transferase activity"/>
    <property type="evidence" value="ECO:0007669"/>
    <property type="project" value="UniProtKB-KW"/>
</dbReference>
<evidence type="ECO:0000313" key="3">
    <source>
        <dbReference type="Proteomes" id="UP000622448"/>
    </source>
</evidence>
<evidence type="ECO:0000313" key="2">
    <source>
        <dbReference type="EMBL" id="MBC5585739.1"/>
    </source>
</evidence>
<name>A0ABR7BVX0_9ACTN</name>
<dbReference type="EMBL" id="JACOOA010000010">
    <property type="protein sequence ID" value="MBC5585739.1"/>
    <property type="molecule type" value="Genomic_DNA"/>
</dbReference>
<dbReference type="RefSeq" id="WP_186939722.1">
    <property type="nucleotide sequence ID" value="NZ_JACOOA010000010.1"/>
</dbReference>
<dbReference type="PANTHER" id="PTHR32385">
    <property type="entry name" value="MANNOSYL PHOSPHORYLINOSITOL CERAMIDE SYNTHASE"/>
    <property type="match status" value="1"/>
</dbReference>
<dbReference type="PANTHER" id="PTHR32385:SF15">
    <property type="entry name" value="INOSITOL PHOSPHOCERAMIDE MANNOSYLTRANSFERASE 1"/>
    <property type="match status" value="1"/>
</dbReference>
<keyword evidence="1 2" id="KW-0808">Transferase</keyword>
<comment type="caution">
    <text evidence="2">The sequence shown here is derived from an EMBL/GenBank/DDBJ whole genome shotgun (WGS) entry which is preliminary data.</text>
</comment>
<dbReference type="InterPro" id="IPR051706">
    <property type="entry name" value="Glycosyltransferase_domain"/>
</dbReference>
<protein>
    <submittedName>
        <fullName evidence="2">Glycosyl transferase</fullName>
    </submittedName>
</protein>
<dbReference type="Gene3D" id="3.90.550.20">
    <property type="match status" value="1"/>
</dbReference>
<dbReference type="InterPro" id="IPR007577">
    <property type="entry name" value="GlycoTrfase_DXD_sugar-bd_CS"/>
</dbReference>